<dbReference type="GO" id="GO:0016747">
    <property type="term" value="F:acyltransferase activity, transferring groups other than amino-acyl groups"/>
    <property type="evidence" value="ECO:0007669"/>
    <property type="project" value="InterPro"/>
</dbReference>
<accession>A0A1S1P1Y7</accession>
<evidence type="ECO:0000313" key="2">
    <source>
        <dbReference type="Proteomes" id="UP000322553"/>
    </source>
</evidence>
<protein>
    <submittedName>
        <fullName evidence="1">GNAT family N-acetyltransferase</fullName>
    </submittedName>
</protein>
<dbReference type="Proteomes" id="UP000322553">
    <property type="component" value="Chromosome"/>
</dbReference>
<dbReference type="CDD" id="cd04301">
    <property type="entry name" value="NAT_SF"/>
    <property type="match status" value="1"/>
</dbReference>
<keyword evidence="1" id="KW-0808">Transferase</keyword>
<dbReference type="STRING" id="657387.BH688_01860"/>
<name>A0A1S1P1Y7_9GAMM</name>
<dbReference type="RefSeq" id="WP_070976484.1">
    <property type="nucleotide sequence ID" value="NZ_CP043420.1"/>
</dbReference>
<organism evidence="1 2">
    <name type="scientific">Kushneria phosphatilytica</name>
    <dbReference type="NCBI Taxonomy" id="657387"/>
    <lineage>
        <taxon>Bacteria</taxon>
        <taxon>Pseudomonadati</taxon>
        <taxon>Pseudomonadota</taxon>
        <taxon>Gammaproteobacteria</taxon>
        <taxon>Oceanospirillales</taxon>
        <taxon>Halomonadaceae</taxon>
        <taxon>Kushneria</taxon>
    </lineage>
</organism>
<dbReference type="InterPro" id="IPR000182">
    <property type="entry name" value="GNAT_dom"/>
</dbReference>
<dbReference type="InterPro" id="IPR016181">
    <property type="entry name" value="Acyl_CoA_acyltransferase"/>
</dbReference>
<dbReference type="OrthoDB" id="4966223at2"/>
<gene>
    <name evidence="1" type="ORF">FY550_05625</name>
</gene>
<reference evidence="1 2" key="1">
    <citation type="submission" date="2019-08" db="EMBL/GenBank/DDBJ databases">
        <title>Complete genome sequence of Kushneria sp. YCWA18, a halophilic phosphate-solubilizing bacterium isolated from Daqiao saltern in China.</title>
        <authorList>
            <person name="Du G.-X."/>
            <person name="Qu L.-Y."/>
        </authorList>
    </citation>
    <scope>NUCLEOTIDE SEQUENCE [LARGE SCALE GENOMIC DNA]</scope>
    <source>
        <strain evidence="1 2">YCWA18</strain>
    </source>
</reference>
<evidence type="ECO:0000313" key="1">
    <source>
        <dbReference type="EMBL" id="QEL10656.1"/>
    </source>
</evidence>
<dbReference type="EMBL" id="CP043420">
    <property type="protein sequence ID" value="QEL10656.1"/>
    <property type="molecule type" value="Genomic_DNA"/>
</dbReference>
<keyword evidence="2" id="KW-1185">Reference proteome</keyword>
<dbReference type="PROSITE" id="PS51186">
    <property type="entry name" value="GNAT"/>
    <property type="match status" value="1"/>
</dbReference>
<sequence length="224" mass="25387">MSDRHRSADDTFPGERDIEAWVLGWTRTRETLPPTRHDGFFHVQVGELRQQARYIMTTPDYARVRALISRIHDPHVYIKLFEPIAVVASLLPDNWQLDPQAHLMATTLSSASLTQALPPGYRMQTTRHELFTGLEIETCHGELAASGRLALAHDYAIFDQIETHKDHQRRGLGRYVMQALGHIAREQGARRAILGATEEGRALYDHLGWTVLSPLTSIAMKMES</sequence>
<dbReference type="AlphaFoldDB" id="A0A1S1P1Y7"/>
<dbReference type="KEGG" id="kuy:FY550_05625"/>
<proteinExistence type="predicted"/>
<dbReference type="SUPFAM" id="SSF55729">
    <property type="entry name" value="Acyl-CoA N-acyltransferases (Nat)"/>
    <property type="match status" value="1"/>
</dbReference>
<dbReference type="Gene3D" id="3.40.630.30">
    <property type="match status" value="1"/>
</dbReference>
<dbReference type="Pfam" id="PF00583">
    <property type="entry name" value="Acetyltransf_1"/>
    <property type="match status" value="1"/>
</dbReference>